<keyword evidence="3 11" id="KW-0645">Protease</keyword>
<feature type="signal peptide" evidence="12">
    <location>
        <begin position="1"/>
        <end position="19"/>
    </location>
</feature>
<dbReference type="PROSITE" id="PS00134">
    <property type="entry name" value="TRYPSIN_HIS"/>
    <property type="match status" value="1"/>
</dbReference>
<dbReference type="FunFam" id="2.40.10.10:FF:000008">
    <property type="entry name" value="Cationic trypsin"/>
    <property type="match status" value="1"/>
</dbReference>
<reference evidence="14" key="1">
    <citation type="submission" date="2021-06" db="EMBL/GenBank/DDBJ databases">
        <authorList>
            <consortium name="Wellcome Sanger Institute Data Sharing"/>
        </authorList>
    </citation>
    <scope>NUCLEOTIDE SEQUENCE [LARGE SCALE GENOMIC DNA]</scope>
</reference>
<dbReference type="PRINTS" id="PR00722">
    <property type="entry name" value="CHYMOTRYPSIN"/>
</dbReference>
<dbReference type="InterPro" id="IPR050127">
    <property type="entry name" value="Serine_Proteases_S1"/>
</dbReference>
<keyword evidence="4" id="KW-0222">Digestion</keyword>
<dbReference type="OrthoDB" id="10012881at2759"/>
<protein>
    <recommendedName>
        <fullName evidence="10">trypsin</fullName>
        <ecNumber evidence="10">3.4.21.4</ecNumber>
    </recommendedName>
</protein>
<keyword evidence="12" id="KW-0732">Signal</keyword>
<evidence type="ECO:0000256" key="1">
    <source>
        <dbReference type="ARBA" id="ARBA00004239"/>
    </source>
</evidence>
<keyword evidence="5 11" id="KW-0378">Hydrolase</keyword>
<sequence length="247" mass="27314">MQLLAAVVLFGAAVASVWGDDKIIGGYECRRNSQPWQASLNYGYHYCGGSLINDQWVVSAAHCWYNPYSMQVILGDHDLRVFEWTEQLMKTDTVIWHPYYDYQTLDHDIMLIKLFHPVQVNEFVRPVRMPTGCPSAGMSCVVSGWGNTLTDGVNMPDQLQCLDLPILSDADCNNAYPGMITSTMVCAGYLEGGKDSCNGDSGGPLVCNGELQGIVSWGYGCAERYYPGVYTKVCVLMSWIQSTIASN</sequence>
<keyword evidence="7" id="KW-0865">Zymogen</keyword>
<evidence type="ECO:0000256" key="8">
    <source>
        <dbReference type="ARBA" id="ARBA00023157"/>
    </source>
</evidence>
<dbReference type="SMART" id="SM00020">
    <property type="entry name" value="Tryp_SPc"/>
    <property type="match status" value="1"/>
</dbReference>
<evidence type="ECO:0000259" key="13">
    <source>
        <dbReference type="PROSITE" id="PS50240"/>
    </source>
</evidence>
<dbReference type="GO" id="GO:0005615">
    <property type="term" value="C:extracellular space"/>
    <property type="evidence" value="ECO:0007669"/>
    <property type="project" value="TreeGrafter"/>
</dbReference>
<keyword evidence="15" id="KW-1185">Reference proteome</keyword>
<dbReference type="RefSeq" id="XP_028679397.1">
    <property type="nucleotide sequence ID" value="XM_028823564.2"/>
</dbReference>
<dbReference type="InterPro" id="IPR033116">
    <property type="entry name" value="TRYPSIN_SER"/>
</dbReference>
<evidence type="ECO:0000256" key="2">
    <source>
        <dbReference type="ARBA" id="ARBA00022525"/>
    </source>
</evidence>
<feature type="domain" description="Peptidase S1" evidence="13">
    <location>
        <begin position="23"/>
        <end position="245"/>
    </location>
</feature>
<comment type="catalytic activity">
    <reaction evidence="9">
        <text>Preferential cleavage: Arg-|-Xaa, Lys-|-Xaa.</text>
        <dbReference type="EC" id="3.4.21.4"/>
    </reaction>
</comment>
<evidence type="ECO:0000256" key="9">
    <source>
        <dbReference type="ARBA" id="ARBA00036320"/>
    </source>
</evidence>
<evidence type="ECO:0000313" key="15">
    <source>
        <dbReference type="Proteomes" id="UP000694620"/>
    </source>
</evidence>
<dbReference type="InterPro" id="IPR001254">
    <property type="entry name" value="Trypsin_dom"/>
</dbReference>
<feature type="chain" id="PRO_5034093285" description="trypsin" evidence="12">
    <location>
        <begin position="20"/>
        <end position="247"/>
    </location>
</feature>
<dbReference type="Pfam" id="PF00089">
    <property type="entry name" value="Trypsin"/>
    <property type="match status" value="1"/>
</dbReference>
<accession>A0A8C4TEG2</accession>
<evidence type="ECO:0000256" key="3">
    <source>
        <dbReference type="ARBA" id="ARBA00022670"/>
    </source>
</evidence>
<name>A0A8C4TEG2_ERPCA</name>
<evidence type="ECO:0000256" key="11">
    <source>
        <dbReference type="RuleBase" id="RU363034"/>
    </source>
</evidence>
<reference evidence="14" key="3">
    <citation type="submission" date="2025-09" db="UniProtKB">
        <authorList>
            <consortium name="Ensembl"/>
        </authorList>
    </citation>
    <scope>IDENTIFICATION</scope>
</reference>
<dbReference type="PANTHER" id="PTHR24264">
    <property type="entry name" value="TRYPSIN-RELATED"/>
    <property type="match status" value="1"/>
</dbReference>
<keyword evidence="2" id="KW-0964">Secreted</keyword>
<dbReference type="GeneID" id="114667992"/>
<dbReference type="GO" id="GO:0004252">
    <property type="term" value="F:serine-type endopeptidase activity"/>
    <property type="evidence" value="ECO:0007669"/>
    <property type="project" value="UniProtKB-EC"/>
</dbReference>
<evidence type="ECO:0000313" key="14">
    <source>
        <dbReference type="Ensembl" id="ENSECRP00000029447.1"/>
    </source>
</evidence>
<dbReference type="InterPro" id="IPR043504">
    <property type="entry name" value="Peptidase_S1_PA_chymotrypsin"/>
</dbReference>
<dbReference type="GeneTree" id="ENSGT01050000244883"/>
<dbReference type="InterPro" id="IPR001314">
    <property type="entry name" value="Peptidase_S1A"/>
</dbReference>
<evidence type="ECO:0000256" key="12">
    <source>
        <dbReference type="SAM" id="SignalP"/>
    </source>
</evidence>
<evidence type="ECO:0000256" key="6">
    <source>
        <dbReference type="ARBA" id="ARBA00022825"/>
    </source>
</evidence>
<proteinExistence type="predicted"/>
<dbReference type="EC" id="3.4.21.4" evidence="10"/>
<dbReference type="Proteomes" id="UP000694620">
    <property type="component" value="Chromosome 17"/>
</dbReference>
<dbReference type="InterPro" id="IPR018114">
    <property type="entry name" value="TRYPSIN_HIS"/>
</dbReference>
<dbReference type="PANTHER" id="PTHR24264:SF7">
    <property type="entry name" value="TRYPSIN-2-LIKE"/>
    <property type="match status" value="1"/>
</dbReference>
<dbReference type="PROSITE" id="PS50240">
    <property type="entry name" value="TRYPSIN_DOM"/>
    <property type="match status" value="1"/>
</dbReference>
<dbReference type="GO" id="GO:0007586">
    <property type="term" value="P:digestion"/>
    <property type="evidence" value="ECO:0007669"/>
    <property type="project" value="UniProtKB-KW"/>
</dbReference>
<comment type="subcellular location">
    <subcellularLocation>
        <location evidence="1">Secreted</location>
        <location evidence="1">Extracellular space</location>
    </subcellularLocation>
</comment>
<dbReference type="AlphaFoldDB" id="A0A8C4TEG2"/>
<gene>
    <name evidence="14" type="primary">LOC114667992</name>
</gene>
<organism evidence="14 15">
    <name type="scientific">Erpetoichthys calabaricus</name>
    <name type="common">Rope fish</name>
    <name type="synonym">Calamoichthys calabaricus</name>
    <dbReference type="NCBI Taxonomy" id="27687"/>
    <lineage>
        <taxon>Eukaryota</taxon>
        <taxon>Metazoa</taxon>
        <taxon>Chordata</taxon>
        <taxon>Craniata</taxon>
        <taxon>Vertebrata</taxon>
        <taxon>Euteleostomi</taxon>
        <taxon>Actinopterygii</taxon>
        <taxon>Polypteriformes</taxon>
        <taxon>Polypteridae</taxon>
        <taxon>Erpetoichthys</taxon>
    </lineage>
</organism>
<keyword evidence="8" id="KW-1015">Disulfide bond</keyword>
<keyword evidence="6 11" id="KW-0720">Serine protease</keyword>
<evidence type="ECO:0000256" key="10">
    <source>
        <dbReference type="ARBA" id="ARBA00038868"/>
    </source>
</evidence>
<evidence type="ECO:0000256" key="4">
    <source>
        <dbReference type="ARBA" id="ARBA00022757"/>
    </source>
</evidence>
<dbReference type="SUPFAM" id="SSF50494">
    <property type="entry name" value="Trypsin-like serine proteases"/>
    <property type="match status" value="1"/>
</dbReference>
<dbReference type="CDD" id="cd00190">
    <property type="entry name" value="Tryp_SPc"/>
    <property type="match status" value="1"/>
</dbReference>
<evidence type="ECO:0000256" key="5">
    <source>
        <dbReference type="ARBA" id="ARBA00022801"/>
    </source>
</evidence>
<dbReference type="Gene3D" id="2.40.10.10">
    <property type="entry name" value="Trypsin-like serine proteases"/>
    <property type="match status" value="2"/>
</dbReference>
<reference evidence="14" key="2">
    <citation type="submission" date="2025-08" db="UniProtKB">
        <authorList>
            <consortium name="Ensembl"/>
        </authorList>
    </citation>
    <scope>IDENTIFICATION</scope>
</reference>
<dbReference type="PROSITE" id="PS00135">
    <property type="entry name" value="TRYPSIN_SER"/>
    <property type="match status" value="1"/>
</dbReference>
<dbReference type="FunFam" id="2.40.10.10:FF:000122">
    <property type="entry name" value="Chymotrypsin-like elastase family member 1"/>
    <property type="match status" value="1"/>
</dbReference>
<dbReference type="Ensembl" id="ENSECRT00000030072.1">
    <property type="protein sequence ID" value="ENSECRP00000029447.1"/>
    <property type="gene ID" value="ENSECRG00000019973.1"/>
</dbReference>
<evidence type="ECO:0000256" key="7">
    <source>
        <dbReference type="ARBA" id="ARBA00023145"/>
    </source>
</evidence>
<dbReference type="GO" id="GO:0006508">
    <property type="term" value="P:proteolysis"/>
    <property type="evidence" value="ECO:0007669"/>
    <property type="project" value="UniProtKB-KW"/>
</dbReference>
<dbReference type="InterPro" id="IPR009003">
    <property type="entry name" value="Peptidase_S1_PA"/>
</dbReference>